<keyword evidence="3 5" id="KW-1133">Transmembrane helix</keyword>
<evidence type="ECO:0000256" key="4">
    <source>
        <dbReference type="ARBA" id="ARBA00023136"/>
    </source>
</evidence>
<dbReference type="GO" id="GO:0006508">
    <property type="term" value="P:proteolysis"/>
    <property type="evidence" value="ECO:0007669"/>
    <property type="project" value="UniProtKB-KW"/>
</dbReference>
<dbReference type="PANTHER" id="PTHR33507:SF3">
    <property type="entry name" value="INNER MEMBRANE PROTEIN YBBJ"/>
    <property type="match status" value="1"/>
</dbReference>
<evidence type="ECO:0000313" key="8">
    <source>
        <dbReference type="Proteomes" id="UP000182624"/>
    </source>
</evidence>
<feature type="domain" description="NfeD-like C-terminal" evidence="6">
    <location>
        <begin position="83"/>
        <end position="143"/>
    </location>
</feature>
<evidence type="ECO:0000256" key="1">
    <source>
        <dbReference type="ARBA" id="ARBA00004141"/>
    </source>
</evidence>
<dbReference type="GO" id="GO:0005886">
    <property type="term" value="C:plasma membrane"/>
    <property type="evidence" value="ECO:0007669"/>
    <property type="project" value="TreeGrafter"/>
</dbReference>
<evidence type="ECO:0000256" key="2">
    <source>
        <dbReference type="ARBA" id="ARBA00022692"/>
    </source>
</evidence>
<dbReference type="InterPro" id="IPR052165">
    <property type="entry name" value="Membrane_assoc_protease"/>
</dbReference>
<dbReference type="GO" id="GO:0008233">
    <property type="term" value="F:peptidase activity"/>
    <property type="evidence" value="ECO:0007669"/>
    <property type="project" value="UniProtKB-KW"/>
</dbReference>
<protein>
    <submittedName>
        <fullName evidence="7">Membrane protein implicated in regulation of membrane protease activity</fullName>
    </submittedName>
</protein>
<dbReference type="Gene3D" id="2.40.50.140">
    <property type="entry name" value="Nucleic acid-binding proteins"/>
    <property type="match status" value="1"/>
</dbReference>
<keyword evidence="7" id="KW-0645">Protease</keyword>
<keyword evidence="7" id="KW-0378">Hydrolase</keyword>
<proteinExistence type="predicted"/>
<keyword evidence="4 5" id="KW-0472">Membrane</keyword>
<dbReference type="EMBL" id="FOXO01000002">
    <property type="protein sequence ID" value="SFP42951.1"/>
    <property type="molecule type" value="Genomic_DNA"/>
</dbReference>
<dbReference type="PANTHER" id="PTHR33507">
    <property type="entry name" value="INNER MEMBRANE PROTEIN YBBJ"/>
    <property type="match status" value="1"/>
</dbReference>
<dbReference type="InterPro" id="IPR012340">
    <property type="entry name" value="NA-bd_OB-fold"/>
</dbReference>
<keyword evidence="8" id="KW-1185">Reference proteome</keyword>
<keyword evidence="2 5" id="KW-0812">Transmembrane</keyword>
<sequence length="149" mass="16103">MDISMQIVWLIAAVVFGVLELVTTSLTSIWFVFGAVVSMIAALFSAPMLIQIIIFIIVSAVSLWFTRPLAMKYLNSRTVKTNVDSLVGRILIAKTEIDNLKMSGKADLDGSTWIAVSSDDSIIAAGEEIEVVKVEGAKLIVKKKEAGGK</sequence>
<feature type="transmembrane region" description="Helical" evidence="5">
    <location>
        <begin position="7"/>
        <end position="33"/>
    </location>
</feature>
<name>A0A1I5QA85_9FIRM</name>
<evidence type="ECO:0000256" key="3">
    <source>
        <dbReference type="ARBA" id="ARBA00022989"/>
    </source>
</evidence>
<accession>A0A1I5QA85</accession>
<dbReference type="InterPro" id="IPR002810">
    <property type="entry name" value="NfeD-like_C"/>
</dbReference>
<dbReference type="SUPFAM" id="SSF141322">
    <property type="entry name" value="NfeD domain-like"/>
    <property type="match status" value="1"/>
</dbReference>
<evidence type="ECO:0000259" key="6">
    <source>
        <dbReference type="Pfam" id="PF01957"/>
    </source>
</evidence>
<dbReference type="Pfam" id="PF01957">
    <property type="entry name" value="NfeD"/>
    <property type="match status" value="1"/>
</dbReference>
<dbReference type="Proteomes" id="UP000182624">
    <property type="component" value="Unassembled WGS sequence"/>
</dbReference>
<evidence type="ECO:0000313" key="7">
    <source>
        <dbReference type="EMBL" id="SFP42951.1"/>
    </source>
</evidence>
<dbReference type="RefSeq" id="WP_074883229.1">
    <property type="nucleotide sequence ID" value="NZ_FOXO01000002.1"/>
</dbReference>
<evidence type="ECO:0000256" key="5">
    <source>
        <dbReference type="SAM" id="Phobius"/>
    </source>
</evidence>
<dbReference type="AlphaFoldDB" id="A0A1I5QA85"/>
<comment type="subcellular location">
    <subcellularLocation>
        <location evidence="1">Membrane</location>
        <topology evidence="1">Multi-pass membrane protein</topology>
    </subcellularLocation>
</comment>
<gene>
    <name evidence="7" type="ORF">SAMN04487928_10214</name>
</gene>
<organism evidence="7 8">
    <name type="scientific">Butyrivibrio proteoclasticus</name>
    <dbReference type="NCBI Taxonomy" id="43305"/>
    <lineage>
        <taxon>Bacteria</taxon>
        <taxon>Bacillati</taxon>
        <taxon>Bacillota</taxon>
        <taxon>Clostridia</taxon>
        <taxon>Lachnospirales</taxon>
        <taxon>Lachnospiraceae</taxon>
        <taxon>Butyrivibrio</taxon>
    </lineage>
</organism>
<feature type="transmembrane region" description="Helical" evidence="5">
    <location>
        <begin position="39"/>
        <end position="65"/>
    </location>
</feature>
<dbReference type="OrthoDB" id="5054at2"/>
<reference evidence="8" key="1">
    <citation type="submission" date="2016-10" db="EMBL/GenBank/DDBJ databases">
        <authorList>
            <person name="Varghese N."/>
            <person name="Submissions S."/>
        </authorList>
    </citation>
    <scope>NUCLEOTIDE SEQUENCE [LARGE SCALE GENOMIC DNA]</scope>
    <source>
        <strain evidence="8">P18</strain>
    </source>
</reference>